<keyword evidence="3" id="KW-1185">Reference proteome</keyword>
<organism evidence="2 3">
    <name type="scientific">Aliiroseovarius crassostreae</name>
    <dbReference type="NCBI Taxonomy" id="154981"/>
    <lineage>
        <taxon>Bacteria</taxon>
        <taxon>Pseudomonadati</taxon>
        <taxon>Pseudomonadota</taxon>
        <taxon>Alphaproteobacteria</taxon>
        <taxon>Rhodobacterales</taxon>
        <taxon>Paracoccaceae</taxon>
        <taxon>Aliiroseovarius</taxon>
    </lineage>
</organism>
<proteinExistence type="predicted"/>
<feature type="chain" id="PRO_5006139708" description="Imelysin-like domain-containing protein" evidence="1">
    <location>
        <begin position="24"/>
        <end position="258"/>
    </location>
</feature>
<evidence type="ECO:0000313" key="3">
    <source>
        <dbReference type="Proteomes" id="UP000050471"/>
    </source>
</evidence>
<comment type="caution">
    <text evidence="2">The sequence shown here is derived from an EMBL/GenBank/DDBJ whole genome shotgun (WGS) entry which is preliminary data.</text>
</comment>
<evidence type="ECO:0000256" key="1">
    <source>
        <dbReference type="SAM" id="SignalP"/>
    </source>
</evidence>
<dbReference type="STRING" id="154981.AKJ29_01930"/>
<keyword evidence="1" id="KW-0732">Signal</keyword>
<accession>A0A0P7I1X0</accession>
<dbReference type="AlphaFoldDB" id="A0A0P7I1X0"/>
<sequence>MIGRTTGWLVVALTIGAPSASSAQALGPAIAAWFTNTERAISGLAVSTKQRSVSAEQISATETSSFKAAARTIVEFETNLAVARATNEYSSPLTSGASLCGAADVGVSHQRAKDVADIVREGVETAGVAWRENGGDAAEQFSFALEMRQQVYCSNAEFEAGLCGTNSGASNEAASPPAGDTNASDWLLNRSYGSAEAVNGVNYIDTVTAFPTMFPPDEAAADVDKAIRNLNALQEMASLSIARGALADVLARGLEGGE</sequence>
<evidence type="ECO:0000313" key="2">
    <source>
        <dbReference type="EMBL" id="KPN62928.1"/>
    </source>
</evidence>
<gene>
    <name evidence="2" type="ORF">AKJ29_01930</name>
</gene>
<dbReference type="Proteomes" id="UP000050471">
    <property type="component" value="Unassembled WGS sequence"/>
</dbReference>
<name>A0A0P7I1X0_9RHOB</name>
<protein>
    <recommendedName>
        <fullName evidence="4">Imelysin-like domain-containing protein</fullName>
    </recommendedName>
</protein>
<evidence type="ECO:0008006" key="4">
    <source>
        <dbReference type="Google" id="ProtNLM"/>
    </source>
</evidence>
<feature type="signal peptide" evidence="1">
    <location>
        <begin position="1"/>
        <end position="23"/>
    </location>
</feature>
<reference evidence="2 3" key="1">
    <citation type="submission" date="2015-09" db="EMBL/GenBank/DDBJ databases">
        <title>Draft genome sequence of Aliiroseovarius crassostreae CV919-312TSm, the causative agent of Roseovarius Oyster Disease (formerly Juvenile Oyster Disease).</title>
        <authorList>
            <person name="Kessner L."/>
            <person name="Spinard E."/>
            <person name="Nelson D."/>
        </authorList>
    </citation>
    <scope>NUCLEOTIDE SEQUENCE [LARGE SCALE GENOMIC DNA]</scope>
    <source>
        <strain evidence="2 3">CV919-312</strain>
    </source>
</reference>
<dbReference type="EMBL" id="LKBA01000008">
    <property type="protein sequence ID" value="KPN62928.1"/>
    <property type="molecule type" value="Genomic_DNA"/>
</dbReference>